<dbReference type="Proteomes" id="UP001345219">
    <property type="component" value="Chromosome 22"/>
</dbReference>
<comment type="caution">
    <text evidence="1">The sequence shown here is derived from an EMBL/GenBank/DDBJ whole genome shotgun (WGS) entry which is preliminary data.</text>
</comment>
<accession>A0AAN7QPH4</accession>
<evidence type="ECO:0000313" key="2">
    <source>
        <dbReference type="Proteomes" id="UP001345219"/>
    </source>
</evidence>
<reference evidence="1 2" key="1">
    <citation type="journal article" date="2023" name="Hortic Res">
        <title>Pangenome of water caltrop reveals structural variations and asymmetric subgenome divergence after allopolyploidization.</title>
        <authorList>
            <person name="Zhang X."/>
            <person name="Chen Y."/>
            <person name="Wang L."/>
            <person name="Yuan Y."/>
            <person name="Fang M."/>
            <person name="Shi L."/>
            <person name="Lu R."/>
            <person name="Comes H.P."/>
            <person name="Ma Y."/>
            <person name="Chen Y."/>
            <person name="Huang G."/>
            <person name="Zhou Y."/>
            <person name="Zheng Z."/>
            <person name="Qiu Y."/>
        </authorList>
    </citation>
    <scope>NUCLEOTIDE SEQUENCE [LARGE SCALE GENOMIC DNA]</scope>
    <source>
        <tissue evidence="1">Roots</tissue>
    </source>
</reference>
<protein>
    <submittedName>
        <fullName evidence="1">Uncharacterized protein</fullName>
    </submittedName>
</protein>
<name>A0AAN7QPH4_9MYRT</name>
<dbReference type="EMBL" id="JAXIOK010000004">
    <property type="protein sequence ID" value="KAK4774154.1"/>
    <property type="molecule type" value="Genomic_DNA"/>
</dbReference>
<gene>
    <name evidence="1" type="ORF">SAY87_029173</name>
</gene>
<sequence length="71" mass="7854">MVYVDFLPGTYEFDHIPSGIPAPISFHASCKIGNTVKEHMMQKNQPNPSFALPLVVEMSKELILPKGLPSD</sequence>
<dbReference type="AlphaFoldDB" id="A0AAN7QPH4"/>
<keyword evidence="2" id="KW-1185">Reference proteome</keyword>
<organism evidence="1 2">
    <name type="scientific">Trapa incisa</name>
    <dbReference type="NCBI Taxonomy" id="236973"/>
    <lineage>
        <taxon>Eukaryota</taxon>
        <taxon>Viridiplantae</taxon>
        <taxon>Streptophyta</taxon>
        <taxon>Embryophyta</taxon>
        <taxon>Tracheophyta</taxon>
        <taxon>Spermatophyta</taxon>
        <taxon>Magnoliopsida</taxon>
        <taxon>eudicotyledons</taxon>
        <taxon>Gunneridae</taxon>
        <taxon>Pentapetalae</taxon>
        <taxon>rosids</taxon>
        <taxon>malvids</taxon>
        <taxon>Myrtales</taxon>
        <taxon>Lythraceae</taxon>
        <taxon>Trapa</taxon>
    </lineage>
</organism>
<evidence type="ECO:0000313" key="1">
    <source>
        <dbReference type="EMBL" id="KAK4774154.1"/>
    </source>
</evidence>
<proteinExistence type="predicted"/>